<feature type="domain" description="Polymerase nucleotidyl transferase" evidence="10">
    <location>
        <begin position="11"/>
        <end position="94"/>
    </location>
</feature>
<evidence type="ECO:0000256" key="7">
    <source>
        <dbReference type="ARBA" id="ARBA00022840"/>
    </source>
</evidence>
<gene>
    <name evidence="11" type="ORF">COY32_01120</name>
</gene>
<keyword evidence="4" id="KW-0548">Nucleotidyltransferase</keyword>
<evidence type="ECO:0000256" key="4">
    <source>
        <dbReference type="ARBA" id="ARBA00022695"/>
    </source>
</evidence>
<comment type="cofactor">
    <cofactor evidence="1">
        <name>Mg(2+)</name>
        <dbReference type="ChEBI" id="CHEBI:18420"/>
    </cofactor>
</comment>
<dbReference type="Gene3D" id="3.30.460.10">
    <property type="entry name" value="Beta Polymerase, domain 2"/>
    <property type="match status" value="1"/>
</dbReference>
<dbReference type="PANTHER" id="PTHR33571:SF14">
    <property type="entry name" value="PROTEIN ADENYLYLTRANSFERASE MJ0435-RELATED"/>
    <property type="match status" value="1"/>
</dbReference>
<dbReference type="GO" id="GO:0046872">
    <property type="term" value="F:metal ion binding"/>
    <property type="evidence" value="ECO:0007669"/>
    <property type="project" value="UniProtKB-KW"/>
</dbReference>
<evidence type="ECO:0000256" key="2">
    <source>
        <dbReference type="ARBA" id="ARBA00022649"/>
    </source>
</evidence>
<dbReference type="SUPFAM" id="SSF81301">
    <property type="entry name" value="Nucleotidyltransferase"/>
    <property type="match status" value="1"/>
</dbReference>
<keyword evidence="2" id="KW-1277">Toxin-antitoxin system</keyword>
<keyword evidence="5" id="KW-0479">Metal-binding</keyword>
<evidence type="ECO:0000256" key="3">
    <source>
        <dbReference type="ARBA" id="ARBA00022679"/>
    </source>
</evidence>
<evidence type="ECO:0000256" key="9">
    <source>
        <dbReference type="ARBA" id="ARBA00038276"/>
    </source>
</evidence>
<evidence type="ECO:0000313" key="12">
    <source>
        <dbReference type="Proteomes" id="UP000228920"/>
    </source>
</evidence>
<sequence>MNKVTLFENKKELNDFCKQNGVSYLGMFGSYARGEAQNDSDIDLLVDFNKSEKIGLFRLSHMQEALENRFGRSVDLITKIDPHVKPYIYKDLVELYRI</sequence>
<keyword evidence="8" id="KW-0460">Magnesium</keyword>
<dbReference type="PANTHER" id="PTHR33571">
    <property type="entry name" value="SSL8005 PROTEIN"/>
    <property type="match status" value="1"/>
</dbReference>
<protein>
    <submittedName>
        <fullName evidence="11">Nucleotidyltransferase</fullName>
    </submittedName>
</protein>
<dbReference type="Proteomes" id="UP000228920">
    <property type="component" value="Unassembled WGS sequence"/>
</dbReference>
<comment type="similarity">
    <text evidence="9">Belongs to the MntA antitoxin family.</text>
</comment>
<dbReference type="GO" id="GO:0016779">
    <property type="term" value="F:nucleotidyltransferase activity"/>
    <property type="evidence" value="ECO:0007669"/>
    <property type="project" value="UniProtKB-KW"/>
</dbReference>
<dbReference type="GO" id="GO:0005524">
    <property type="term" value="F:ATP binding"/>
    <property type="evidence" value="ECO:0007669"/>
    <property type="project" value="UniProtKB-KW"/>
</dbReference>
<dbReference type="EMBL" id="PFNL01000029">
    <property type="protein sequence ID" value="PIZ47785.1"/>
    <property type="molecule type" value="Genomic_DNA"/>
</dbReference>
<evidence type="ECO:0000256" key="1">
    <source>
        <dbReference type="ARBA" id="ARBA00001946"/>
    </source>
</evidence>
<dbReference type="AlphaFoldDB" id="A0A2M7TM04"/>
<evidence type="ECO:0000256" key="8">
    <source>
        <dbReference type="ARBA" id="ARBA00022842"/>
    </source>
</evidence>
<dbReference type="InterPro" id="IPR043519">
    <property type="entry name" value="NT_sf"/>
</dbReference>
<accession>A0A2M7TM04</accession>
<keyword evidence="7" id="KW-0067">ATP-binding</keyword>
<evidence type="ECO:0000259" key="10">
    <source>
        <dbReference type="Pfam" id="PF01909"/>
    </source>
</evidence>
<organism evidence="11 12">
    <name type="scientific">candidate division WWE3 bacterium CG_4_10_14_0_2_um_filter_41_14</name>
    <dbReference type="NCBI Taxonomy" id="1975072"/>
    <lineage>
        <taxon>Bacteria</taxon>
        <taxon>Katanobacteria</taxon>
    </lineage>
</organism>
<evidence type="ECO:0000256" key="5">
    <source>
        <dbReference type="ARBA" id="ARBA00022723"/>
    </source>
</evidence>
<keyword evidence="6" id="KW-0547">Nucleotide-binding</keyword>
<reference evidence="12" key="1">
    <citation type="submission" date="2017-09" db="EMBL/GenBank/DDBJ databases">
        <title>Depth-based differentiation of microbial function through sediment-hosted aquifers and enrichment of novel symbionts in the deep terrestrial subsurface.</title>
        <authorList>
            <person name="Probst A.J."/>
            <person name="Ladd B."/>
            <person name="Jarett J.K."/>
            <person name="Geller-Mcgrath D.E."/>
            <person name="Sieber C.M.K."/>
            <person name="Emerson J.B."/>
            <person name="Anantharaman K."/>
            <person name="Thomas B.C."/>
            <person name="Malmstrom R."/>
            <person name="Stieglmeier M."/>
            <person name="Klingl A."/>
            <person name="Woyke T."/>
            <person name="Ryan C.M."/>
            <person name="Banfield J.F."/>
        </authorList>
    </citation>
    <scope>NUCLEOTIDE SEQUENCE [LARGE SCALE GENOMIC DNA]</scope>
</reference>
<comment type="caution">
    <text evidence="11">The sequence shown here is derived from an EMBL/GenBank/DDBJ whole genome shotgun (WGS) entry which is preliminary data.</text>
</comment>
<dbReference type="CDD" id="cd05403">
    <property type="entry name" value="NT_KNTase_like"/>
    <property type="match status" value="1"/>
</dbReference>
<name>A0A2M7TM04_UNCKA</name>
<evidence type="ECO:0000313" key="11">
    <source>
        <dbReference type="EMBL" id="PIZ47785.1"/>
    </source>
</evidence>
<dbReference type="InterPro" id="IPR052038">
    <property type="entry name" value="Type-VII_TA_antitoxin"/>
</dbReference>
<proteinExistence type="inferred from homology"/>
<keyword evidence="3 11" id="KW-0808">Transferase</keyword>
<dbReference type="InterPro" id="IPR002934">
    <property type="entry name" value="Polymerase_NTP_transf_dom"/>
</dbReference>
<evidence type="ECO:0000256" key="6">
    <source>
        <dbReference type="ARBA" id="ARBA00022741"/>
    </source>
</evidence>
<dbReference type="Pfam" id="PF01909">
    <property type="entry name" value="NTP_transf_2"/>
    <property type="match status" value="1"/>
</dbReference>